<dbReference type="GO" id="GO:0005634">
    <property type="term" value="C:nucleus"/>
    <property type="evidence" value="ECO:0007669"/>
    <property type="project" value="UniProtKB-SubCell"/>
</dbReference>
<dbReference type="PANTHER" id="PTHR45693:SF19">
    <property type="entry name" value="FACTOR BZIP PROTEIN, PUTATIVE-RELATED"/>
    <property type="match status" value="1"/>
</dbReference>
<name>I3S1H9_MEDTR</name>
<dbReference type="GO" id="GO:0043565">
    <property type="term" value="F:sequence-specific DNA binding"/>
    <property type="evidence" value="ECO:0007669"/>
    <property type="project" value="InterPro"/>
</dbReference>
<organism evidence="8">
    <name type="scientific">Medicago truncatula</name>
    <name type="common">Barrel medic</name>
    <name type="synonym">Medicago tribuloides</name>
    <dbReference type="NCBI Taxonomy" id="3880"/>
    <lineage>
        <taxon>Eukaryota</taxon>
        <taxon>Viridiplantae</taxon>
        <taxon>Streptophyta</taxon>
        <taxon>Embryophyta</taxon>
        <taxon>Tracheophyta</taxon>
        <taxon>Spermatophyta</taxon>
        <taxon>Magnoliopsida</taxon>
        <taxon>eudicotyledons</taxon>
        <taxon>Gunneridae</taxon>
        <taxon>Pentapetalae</taxon>
        <taxon>rosids</taxon>
        <taxon>fabids</taxon>
        <taxon>Fabales</taxon>
        <taxon>Fabaceae</taxon>
        <taxon>Papilionoideae</taxon>
        <taxon>50 kb inversion clade</taxon>
        <taxon>NPAAA clade</taxon>
        <taxon>Hologalegina</taxon>
        <taxon>IRL clade</taxon>
        <taxon>Trifolieae</taxon>
        <taxon>Medicago</taxon>
    </lineage>
</organism>
<evidence type="ECO:0000256" key="4">
    <source>
        <dbReference type="ARBA" id="ARBA00023159"/>
    </source>
</evidence>
<comment type="subcellular location">
    <subcellularLocation>
        <location evidence="1">Nucleus</location>
    </subcellularLocation>
</comment>
<evidence type="ECO:0000256" key="5">
    <source>
        <dbReference type="ARBA" id="ARBA00023163"/>
    </source>
</evidence>
<keyword evidence="5" id="KW-0804">Transcription</keyword>
<protein>
    <submittedName>
        <fullName evidence="9">Putative transcription factor TGA like domain-containing protein</fullName>
    </submittedName>
</protein>
<dbReference type="Pfam" id="PF14144">
    <property type="entry name" value="DOG1"/>
    <property type="match status" value="1"/>
</dbReference>
<dbReference type="EMBL" id="BT134326">
    <property type="protein sequence ID" value="AFK34121.1"/>
    <property type="molecule type" value="mRNA"/>
</dbReference>
<evidence type="ECO:0000313" key="8">
    <source>
        <dbReference type="EMBL" id="AFK34121.1"/>
    </source>
</evidence>
<keyword evidence="2" id="KW-0805">Transcription regulation</keyword>
<evidence type="ECO:0000313" key="9">
    <source>
        <dbReference type="EMBL" id="RHN81246.1"/>
    </source>
</evidence>
<reference evidence="8" key="1">
    <citation type="submission" date="2012-05" db="EMBL/GenBank/DDBJ databases">
        <authorList>
            <person name="Krishnakumar V."/>
            <person name="Cheung F."/>
            <person name="Xiao Y."/>
            <person name="Chan A."/>
            <person name="Moskal W.A."/>
            <person name="Town C.D."/>
        </authorList>
    </citation>
    <scope>NUCLEOTIDE SEQUENCE</scope>
</reference>
<evidence type="ECO:0000259" key="7">
    <source>
        <dbReference type="PROSITE" id="PS51806"/>
    </source>
</evidence>
<gene>
    <name evidence="9" type="ORF">MtrunA17_Chr1g0196951</name>
</gene>
<dbReference type="ExpressionAtlas" id="I3S1H9">
    <property type="expression patterns" value="differential"/>
</dbReference>
<evidence type="ECO:0000256" key="1">
    <source>
        <dbReference type="ARBA" id="ARBA00004123"/>
    </source>
</evidence>
<keyword evidence="4" id="KW-0010">Activator</keyword>
<dbReference type="OrthoDB" id="1403035at2759"/>
<dbReference type="EMBL" id="PSQE01000001">
    <property type="protein sequence ID" value="RHN81246.1"/>
    <property type="molecule type" value="Genomic_DNA"/>
</dbReference>
<accession>I3S1H9</accession>
<dbReference type="PANTHER" id="PTHR45693">
    <property type="entry name" value="TRANSCRIPTION FACTOR TGA9"/>
    <property type="match status" value="1"/>
</dbReference>
<evidence type="ECO:0000256" key="2">
    <source>
        <dbReference type="ARBA" id="ARBA00023015"/>
    </source>
</evidence>
<keyword evidence="6" id="KW-0539">Nucleus</keyword>
<dbReference type="KEGG" id="mtr:11422351"/>
<reference evidence="9" key="2">
    <citation type="journal article" date="2018" name="Nat. Plants">
        <title>Whole-genome landscape of Medicago truncatula symbiotic genes.</title>
        <authorList>
            <person name="Pecrix Y."/>
            <person name="Gamas P."/>
            <person name="Carrere S."/>
        </authorList>
    </citation>
    <scope>NUCLEOTIDE SEQUENCE</scope>
    <source>
        <tissue evidence="9">Leaves</tissue>
    </source>
</reference>
<dbReference type="Proteomes" id="UP000265566">
    <property type="component" value="Chromosome 1"/>
</dbReference>
<evidence type="ECO:0000256" key="6">
    <source>
        <dbReference type="ARBA" id="ARBA00023242"/>
    </source>
</evidence>
<dbReference type="Gramene" id="rna5259">
    <property type="protein sequence ID" value="RHN81246.1"/>
    <property type="gene ID" value="gene5259"/>
</dbReference>
<feature type="domain" description="DOG1" evidence="7">
    <location>
        <begin position="21"/>
        <end position="240"/>
    </location>
</feature>
<evidence type="ECO:0000256" key="3">
    <source>
        <dbReference type="ARBA" id="ARBA00023125"/>
    </source>
</evidence>
<dbReference type="InterPro" id="IPR025422">
    <property type="entry name" value="TGA_domain"/>
</dbReference>
<proteinExistence type="evidence at transcript level"/>
<dbReference type="GO" id="GO:0006351">
    <property type="term" value="P:DNA-templated transcription"/>
    <property type="evidence" value="ECO:0007669"/>
    <property type="project" value="InterPro"/>
</dbReference>
<dbReference type="AlphaFoldDB" id="I3S1H9"/>
<keyword evidence="3" id="KW-0238">DNA-binding</keyword>
<dbReference type="PROSITE" id="PS51806">
    <property type="entry name" value="DOG1"/>
    <property type="match status" value="1"/>
</dbReference>
<sequence>MCLRLPFYSKKIMSSTSNKLSQSNRLLAEKPVTEANNIQKVLKINGNTISLKNYVLSSEELNKLISEIHNALNDHNHVIDDDDKLRLVINTIMKHCFELLERKTRSANVDSATCERNLWWIGGFRPSQLLQVILPQLKHMCTQQQLYDIYNLGQSCQQAEYALAQGMIELQQIIDKATSAGDKEYQQMYVPQHLSFFKEADNLRRQFLHQFSRLFTISQQAELIVTLKEQLHNPQPRSSL</sequence>